<dbReference type="Pfam" id="PF02089">
    <property type="entry name" value="Palm_thioest"/>
    <property type="match status" value="1"/>
</dbReference>
<keyword evidence="4" id="KW-1185">Reference proteome</keyword>
<dbReference type="GO" id="GO:0016787">
    <property type="term" value="F:hydrolase activity"/>
    <property type="evidence" value="ECO:0007669"/>
    <property type="project" value="UniProtKB-KW"/>
</dbReference>
<dbReference type="EMBL" id="DF236977">
    <property type="protein sequence ID" value="GAQ79330.1"/>
    <property type="molecule type" value="Genomic_DNA"/>
</dbReference>
<dbReference type="PANTHER" id="PTHR11247">
    <property type="entry name" value="PALMITOYL-PROTEIN THIOESTERASE/DOLICHYLDIPHOSPHATASE 1"/>
    <property type="match status" value="1"/>
</dbReference>
<evidence type="ECO:0000256" key="1">
    <source>
        <dbReference type="ARBA" id="ARBA00022801"/>
    </source>
</evidence>
<dbReference type="Proteomes" id="UP000054558">
    <property type="component" value="Unassembled WGS sequence"/>
</dbReference>
<evidence type="ECO:0000313" key="3">
    <source>
        <dbReference type="EMBL" id="GAQ79330.1"/>
    </source>
</evidence>
<feature type="signal peptide" evidence="2">
    <location>
        <begin position="1"/>
        <end position="22"/>
    </location>
</feature>
<keyword evidence="2" id="KW-0732">Signal</keyword>
<dbReference type="OMA" id="KFVMVMF"/>
<name>A0A1Y1HL48_KLENI</name>
<dbReference type="Gene3D" id="3.40.50.1820">
    <property type="entry name" value="alpha/beta hydrolase"/>
    <property type="match status" value="1"/>
</dbReference>
<evidence type="ECO:0000256" key="2">
    <source>
        <dbReference type="SAM" id="SignalP"/>
    </source>
</evidence>
<accession>A0A1Y1HL48</accession>
<dbReference type="OrthoDB" id="10263094at2759"/>
<feature type="chain" id="PRO_5012575761" evidence="2">
    <location>
        <begin position="23"/>
        <end position="340"/>
    </location>
</feature>
<keyword evidence="1" id="KW-0378">Hydrolase</keyword>
<dbReference type="AlphaFoldDB" id="A0A1Y1HL48"/>
<gene>
    <name evidence="3" type="ORF">KFL_000280350</name>
</gene>
<reference evidence="3 4" key="1">
    <citation type="journal article" date="2014" name="Nat. Commun.">
        <title>Klebsormidium flaccidum genome reveals primary factors for plant terrestrial adaptation.</title>
        <authorList>
            <person name="Hori K."/>
            <person name="Maruyama F."/>
            <person name="Fujisawa T."/>
            <person name="Togashi T."/>
            <person name="Yamamoto N."/>
            <person name="Seo M."/>
            <person name="Sato S."/>
            <person name="Yamada T."/>
            <person name="Mori H."/>
            <person name="Tajima N."/>
            <person name="Moriyama T."/>
            <person name="Ikeuchi M."/>
            <person name="Watanabe M."/>
            <person name="Wada H."/>
            <person name="Kobayashi K."/>
            <person name="Saito M."/>
            <person name="Masuda T."/>
            <person name="Sasaki-Sekimoto Y."/>
            <person name="Mashiguchi K."/>
            <person name="Awai K."/>
            <person name="Shimojima M."/>
            <person name="Masuda S."/>
            <person name="Iwai M."/>
            <person name="Nobusawa T."/>
            <person name="Narise T."/>
            <person name="Kondo S."/>
            <person name="Saito H."/>
            <person name="Sato R."/>
            <person name="Murakawa M."/>
            <person name="Ihara Y."/>
            <person name="Oshima-Yamada Y."/>
            <person name="Ohtaka K."/>
            <person name="Satoh M."/>
            <person name="Sonobe K."/>
            <person name="Ishii M."/>
            <person name="Ohtani R."/>
            <person name="Kanamori-Sato M."/>
            <person name="Honoki R."/>
            <person name="Miyazaki D."/>
            <person name="Mochizuki H."/>
            <person name="Umetsu J."/>
            <person name="Higashi K."/>
            <person name="Shibata D."/>
            <person name="Kamiya Y."/>
            <person name="Sato N."/>
            <person name="Nakamura Y."/>
            <person name="Tabata S."/>
            <person name="Ida S."/>
            <person name="Kurokawa K."/>
            <person name="Ohta H."/>
        </authorList>
    </citation>
    <scope>NUCLEOTIDE SEQUENCE [LARGE SCALE GENOMIC DNA]</scope>
    <source>
        <strain evidence="3 4">NIES-2285</strain>
    </source>
</reference>
<protein>
    <submittedName>
        <fullName evidence="3">Palmitoyl protein thioesterase</fullName>
    </submittedName>
</protein>
<dbReference type="SUPFAM" id="SSF53474">
    <property type="entry name" value="alpha/beta-Hydrolases"/>
    <property type="match status" value="1"/>
</dbReference>
<evidence type="ECO:0000313" key="4">
    <source>
        <dbReference type="Proteomes" id="UP000054558"/>
    </source>
</evidence>
<sequence>MGSSLVEKVVVVLLLFVGLAASVRVTSEADSAALPFVILHGIGDQCSNPGLASLTKSLSKSAGIEGTCIEIGDGVSSSWLMPLYQQVKEVCTKVKALPHLQAGFNLVGFSQGNVIGRGYIEWCEGGPPVHNFVSVGGPHAGTAAVPLCYYYSICRLINDVIEIGIYSHFVQTHIAPTGYVKIPTDVRGYLSGCEFLPYLNNELPSHRNSTYKERFSAINKLVLVMFELDSVIIPRESAWFGFYPEDDMRKVLKPQETDLYKEDWIGLRTLDEAGKVSYVSTPGIHMHVTRGLVDKYILPNIVPPGRRTTSVGFLKRLASLLETQADENEVVYSPPVKASL</sequence>
<organism evidence="3 4">
    <name type="scientific">Klebsormidium nitens</name>
    <name type="common">Green alga</name>
    <name type="synonym">Ulothrix nitens</name>
    <dbReference type="NCBI Taxonomy" id="105231"/>
    <lineage>
        <taxon>Eukaryota</taxon>
        <taxon>Viridiplantae</taxon>
        <taxon>Streptophyta</taxon>
        <taxon>Klebsormidiophyceae</taxon>
        <taxon>Klebsormidiales</taxon>
        <taxon>Klebsormidiaceae</taxon>
        <taxon>Klebsormidium</taxon>
    </lineage>
</organism>
<proteinExistence type="predicted"/>
<dbReference type="PANTHER" id="PTHR11247:SF8">
    <property type="entry name" value="PALMITOYL-PROTEIN THIOESTERASE 1"/>
    <property type="match status" value="1"/>
</dbReference>
<dbReference type="InterPro" id="IPR029058">
    <property type="entry name" value="AB_hydrolase_fold"/>
</dbReference>
<dbReference type="STRING" id="105231.A0A1Y1HL48"/>